<keyword evidence="10" id="KW-1185">Reference proteome</keyword>
<keyword evidence="3" id="KW-0472">Membrane</keyword>
<reference evidence="9" key="1">
    <citation type="submission" date="2020-07" db="EMBL/GenBank/DDBJ databases">
        <title>Genomic analysis of a strain of Sedimentibacter Hydroxybenzoicus DSM7310.</title>
        <authorList>
            <person name="Ma S."/>
        </authorList>
    </citation>
    <scope>NUCLEOTIDE SEQUENCE</scope>
    <source>
        <strain evidence="9">DSM 7310</strain>
    </source>
</reference>
<dbReference type="Proteomes" id="UP000611629">
    <property type="component" value="Unassembled WGS sequence"/>
</dbReference>
<sequence>MKAKKIISILTAIALLASFTACSKPSDAEKKDTTTVKVGVVGESNEMWEPVIEKLAKEGIDIKLVSFTDYGTPNKALNNGDTDLNAFQHYAYLNGEIKNNGYEIQSIGDTFISAMNIYSNKVKSVDDIGEKAKIAVPNDATNEGRALKIVEAAGLIELNKEAGDAPELSDIVSNPLNLEFVEVDAANVYAVLPDVTAAVINCNYALDNGLNPGEDSIFQDDVSYYAGKSYVNLIAARIKDADNEIFKKIVAEYQSEAVEGIYNTTFKGAYKPAWK</sequence>
<dbReference type="PROSITE" id="PS51257">
    <property type="entry name" value="PROKAR_LIPOPROTEIN"/>
    <property type="match status" value="1"/>
</dbReference>
<dbReference type="PANTHER" id="PTHR30429">
    <property type="entry name" value="D-METHIONINE-BINDING LIPOPROTEIN METQ"/>
    <property type="match status" value="1"/>
</dbReference>
<dbReference type="PIRSF" id="PIRSF002854">
    <property type="entry name" value="MetQ"/>
    <property type="match status" value="1"/>
</dbReference>
<evidence type="ECO:0000256" key="3">
    <source>
        <dbReference type="ARBA" id="ARBA00023136"/>
    </source>
</evidence>
<evidence type="ECO:0000313" key="9">
    <source>
        <dbReference type="EMBL" id="NYB73689.1"/>
    </source>
</evidence>
<dbReference type="AlphaFoldDB" id="A0A974GVS7"/>
<dbReference type="EMBL" id="JACBNQ010000004">
    <property type="protein sequence ID" value="NYB73689.1"/>
    <property type="molecule type" value="Genomic_DNA"/>
</dbReference>
<dbReference type="RefSeq" id="WP_179237385.1">
    <property type="nucleotide sequence ID" value="NZ_JACBNQ010000004.1"/>
</dbReference>
<gene>
    <name evidence="9" type="ORF">HZF24_05990</name>
</gene>
<dbReference type="Pfam" id="PF03180">
    <property type="entry name" value="Lipoprotein_9"/>
    <property type="match status" value="1"/>
</dbReference>
<evidence type="ECO:0000256" key="6">
    <source>
        <dbReference type="PIRNR" id="PIRNR002854"/>
    </source>
</evidence>
<comment type="subcellular location">
    <subcellularLocation>
        <location evidence="1">Membrane</location>
        <topology evidence="1">Lipid-anchor</topology>
    </subcellularLocation>
</comment>
<proteinExistence type="inferred from homology"/>
<evidence type="ECO:0000256" key="7">
    <source>
        <dbReference type="PIRSR" id="PIRSR002854-1"/>
    </source>
</evidence>
<evidence type="ECO:0000256" key="1">
    <source>
        <dbReference type="ARBA" id="ARBA00004635"/>
    </source>
</evidence>
<evidence type="ECO:0000256" key="4">
    <source>
        <dbReference type="ARBA" id="ARBA00023139"/>
    </source>
</evidence>
<dbReference type="InterPro" id="IPR004872">
    <property type="entry name" value="Lipoprotein_NlpA"/>
</dbReference>
<dbReference type="GO" id="GO:0016020">
    <property type="term" value="C:membrane"/>
    <property type="evidence" value="ECO:0007669"/>
    <property type="project" value="UniProtKB-SubCell"/>
</dbReference>
<organism evidence="9 10">
    <name type="scientific">Sedimentibacter hydroxybenzoicus DSM 7310</name>
    <dbReference type="NCBI Taxonomy" id="1123245"/>
    <lineage>
        <taxon>Bacteria</taxon>
        <taxon>Bacillati</taxon>
        <taxon>Bacillota</taxon>
        <taxon>Tissierellia</taxon>
        <taxon>Sedimentibacter</taxon>
    </lineage>
</organism>
<keyword evidence="2 8" id="KW-0732">Signal</keyword>
<accession>A0A974GVS7</accession>
<protein>
    <recommendedName>
        <fullName evidence="6">Lipoprotein</fullName>
    </recommendedName>
</protein>
<feature type="signal peptide" evidence="8">
    <location>
        <begin position="1"/>
        <end position="23"/>
    </location>
</feature>
<feature type="lipid moiety-binding region" description="S-diacylglycerol cysteine" evidence="7">
    <location>
        <position position="22"/>
    </location>
</feature>
<dbReference type="SUPFAM" id="SSF53850">
    <property type="entry name" value="Periplasmic binding protein-like II"/>
    <property type="match status" value="1"/>
</dbReference>
<evidence type="ECO:0000256" key="8">
    <source>
        <dbReference type="SAM" id="SignalP"/>
    </source>
</evidence>
<dbReference type="PANTHER" id="PTHR30429:SF3">
    <property type="entry name" value="LIPOPROTEIN"/>
    <property type="match status" value="1"/>
</dbReference>
<comment type="similarity">
    <text evidence="6">Belongs to the nlpA lipoprotein family.</text>
</comment>
<name>A0A974GVS7_SEDHY</name>
<keyword evidence="4" id="KW-0564">Palmitate</keyword>
<keyword evidence="5 6" id="KW-0449">Lipoprotein</keyword>
<evidence type="ECO:0000256" key="2">
    <source>
        <dbReference type="ARBA" id="ARBA00022729"/>
    </source>
</evidence>
<comment type="caution">
    <text evidence="9">The sequence shown here is derived from an EMBL/GenBank/DDBJ whole genome shotgun (WGS) entry which is preliminary data.</text>
</comment>
<dbReference type="Gene3D" id="3.40.190.10">
    <property type="entry name" value="Periplasmic binding protein-like II"/>
    <property type="match status" value="2"/>
</dbReference>
<feature type="chain" id="PRO_5038983421" description="Lipoprotein" evidence="8">
    <location>
        <begin position="24"/>
        <end position="275"/>
    </location>
</feature>
<evidence type="ECO:0000256" key="5">
    <source>
        <dbReference type="ARBA" id="ARBA00023288"/>
    </source>
</evidence>
<evidence type="ECO:0000313" key="10">
    <source>
        <dbReference type="Proteomes" id="UP000611629"/>
    </source>
</evidence>